<dbReference type="InterPro" id="IPR029062">
    <property type="entry name" value="Class_I_gatase-like"/>
</dbReference>
<feature type="domain" description="DJ-1/PfpI" evidence="4">
    <location>
        <begin position="297"/>
        <end position="460"/>
    </location>
</feature>
<name>A0A218XGA6_PUNGR</name>
<feature type="compositionally biased region" description="Low complexity" evidence="3">
    <location>
        <begin position="1"/>
        <end position="10"/>
    </location>
</feature>
<dbReference type="InterPro" id="IPR002818">
    <property type="entry name" value="DJ-1/PfpI"/>
</dbReference>
<dbReference type="GO" id="GO:0005737">
    <property type="term" value="C:cytoplasm"/>
    <property type="evidence" value="ECO:0007669"/>
    <property type="project" value="TreeGrafter"/>
</dbReference>
<organism evidence="5 6">
    <name type="scientific">Punica granatum</name>
    <name type="common">Pomegranate</name>
    <dbReference type="NCBI Taxonomy" id="22663"/>
    <lineage>
        <taxon>Eukaryota</taxon>
        <taxon>Viridiplantae</taxon>
        <taxon>Streptophyta</taxon>
        <taxon>Embryophyta</taxon>
        <taxon>Tracheophyta</taxon>
        <taxon>Spermatophyta</taxon>
        <taxon>Magnoliopsida</taxon>
        <taxon>eudicotyledons</taxon>
        <taxon>Gunneridae</taxon>
        <taxon>Pentapetalae</taxon>
        <taxon>rosids</taxon>
        <taxon>malvids</taxon>
        <taxon>Myrtales</taxon>
        <taxon>Lythraceae</taxon>
        <taxon>Punica</taxon>
    </lineage>
</organism>
<protein>
    <submittedName>
        <fullName evidence="8">Protein DJ-1 homolog C</fullName>
    </submittedName>
</protein>
<comment type="similarity">
    <text evidence="1">Belongs to the peptidase C56 family.</text>
</comment>
<reference evidence="7" key="3">
    <citation type="journal article" date="2020" name="Plant Biotechnol. J.">
        <title>The pomegranate (Punica granatum L.) draft genome dissects genetic divergence between soft- and hard-seeded cultivars.</title>
        <authorList>
            <person name="Luo X."/>
            <person name="Li H."/>
            <person name="Wu Z."/>
            <person name="Yao W."/>
            <person name="Zhao P."/>
            <person name="Cao D."/>
            <person name="Yu H."/>
            <person name="Li K."/>
            <person name="Poudel K."/>
            <person name="Zhao D."/>
            <person name="Zhang F."/>
            <person name="Xia X."/>
            <person name="Chen L."/>
            <person name="Wang Q."/>
            <person name="Jing D."/>
            <person name="Cao S."/>
        </authorList>
    </citation>
    <scope>NUCLEOTIDE SEQUENCE [LARGE SCALE GENOMIC DNA]</scope>
</reference>
<dbReference type="PANTHER" id="PTHR48094">
    <property type="entry name" value="PROTEIN/NUCLEIC ACID DEGLYCASE DJ-1-RELATED"/>
    <property type="match status" value="1"/>
</dbReference>
<dbReference type="FunFam" id="3.40.50.880:FF:000015">
    <property type="entry name" value="Protein DJ-1 homolog C"/>
    <property type="match status" value="2"/>
</dbReference>
<dbReference type="EMBL" id="MTKT01001810">
    <property type="protein sequence ID" value="OWM83719.1"/>
    <property type="molecule type" value="Genomic_DNA"/>
</dbReference>
<feature type="domain" description="DJ-1/PfpI" evidence="4">
    <location>
        <begin position="93"/>
        <end position="257"/>
    </location>
</feature>
<reference evidence="8" key="4">
    <citation type="submission" date="2025-04" db="UniProtKB">
        <authorList>
            <consortium name="RefSeq"/>
        </authorList>
    </citation>
    <scope>IDENTIFICATION</scope>
    <source>
        <tissue evidence="8">Leaf</tissue>
    </source>
</reference>
<evidence type="ECO:0000256" key="1">
    <source>
        <dbReference type="ARBA" id="ARBA00008542"/>
    </source>
</evidence>
<dbReference type="CDD" id="cd03135">
    <property type="entry name" value="GATase1_DJ-1"/>
    <property type="match status" value="2"/>
</dbReference>
<feature type="region of interest" description="Disordered" evidence="3">
    <location>
        <begin position="1"/>
        <end position="22"/>
    </location>
</feature>
<gene>
    <name evidence="8" type="primary">LOC116206239</name>
    <name evidence="5" type="ORF">CDL15_Pgr004149</name>
</gene>
<evidence type="ECO:0000313" key="7">
    <source>
        <dbReference type="Proteomes" id="UP000515151"/>
    </source>
</evidence>
<keyword evidence="2" id="KW-0677">Repeat</keyword>
<evidence type="ECO:0000256" key="3">
    <source>
        <dbReference type="SAM" id="MobiDB-lite"/>
    </source>
</evidence>
<dbReference type="InterPro" id="IPR050325">
    <property type="entry name" value="Prot/Nucl_acid_deglycase"/>
</dbReference>
<dbReference type="InterPro" id="IPR006287">
    <property type="entry name" value="DJ-1"/>
</dbReference>
<dbReference type="Proteomes" id="UP000197138">
    <property type="component" value="Unassembled WGS sequence"/>
</dbReference>
<proteinExistence type="inferred from homology"/>
<dbReference type="AlphaFoldDB" id="A0A218XGA6"/>
<dbReference type="SUPFAM" id="SSF52317">
    <property type="entry name" value="Class I glutamine amidotransferase-like"/>
    <property type="match status" value="2"/>
</dbReference>
<evidence type="ECO:0000313" key="6">
    <source>
        <dbReference type="Proteomes" id="UP000197138"/>
    </source>
</evidence>
<sequence>MESLSSLLSSPSPPISFSPRKFSSSTSAFKAVAGSLALAPSSSSSSSTASPQRRKPRTSAPKPKLPKAPSPHPTELETVAAPGTTSAPRVPTKKVLVPIAFGTEEMEAVVLIDVLRRAGADVAVASVEPQLQVEASGGVKLVADTCISECCNDIFDLVVLPGGMPGSARLRDCETLQKITSKQAEEKRLYGAICAAPAVTLLPWGLLKRKQTTCHPAFHDKLPTFWAVKSKIQVSGELTTSRGPGTSLEFALSLVEQLFGESVARDTGESLLMQAADNNPRIEELNRVEWSIDHTPRVLIPMANGCEEIEVVTIVDILRRAKVDVVIASVEKNLQILASQGTKIVADKLISDASETVYDLIILPGGKAGSERLQKSRVLKKLLKEQDSGGRIFGAMCSSLSVLHRHGLLKDKRATAHPSLMGGLDLSNEGIEGARVVIDGRVITGQGLALATDFVLAIISKLFGHGRARSVAEGLVFEYPKS</sequence>
<accession>A0A218XGA6</accession>
<evidence type="ECO:0000313" key="5">
    <source>
        <dbReference type="EMBL" id="OWM83719.1"/>
    </source>
</evidence>
<dbReference type="OrthoDB" id="543156at2759"/>
<feature type="compositionally biased region" description="Low complexity" evidence="3">
    <location>
        <begin position="37"/>
        <end position="51"/>
    </location>
</feature>
<keyword evidence="7" id="KW-1185">Reference proteome</keyword>
<dbReference type="Gene3D" id="3.40.50.880">
    <property type="match status" value="2"/>
</dbReference>
<reference evidence="6" key="1">
    <citation type="journal article" date="2017" name="Plant J.">
        <title>The pomegranate (Punica granatum L.) genome and the genomics of punicalagin biosynthesis.</title>
        <authorList>
            <person name="Qin G."/>
            <person name="Xu C."/>
            <person name="Ming R."/>
            <person name="Tang H."/>
            <person name="Guyot R."/>
            <person name="Kramer E.M."/>
            <person name="Hu Y."/>
            <person name="Yi X."/>
            <person name="Qi Y."/>
            <person name="Xu X."/>
            <person name="Gao Z."/>
            <person name="Pan H."/>
            <person name="Jian J."/>
            <person name="Tian Y."/>
            <person name="Yue Z."/>
            <person name="Xu Y."/>
        </authorList>
    </citation>
    <scope>NUCLEOTIDE SEQUENCE [LARGE SCALE GENOMIC DNA]</scope>
    <source>
        <strain evidence="6">cv. Dabenzi</strain>
    </source>
</reference>
<dbReference type="PANTHER" id="PTHR48094:SF7">
    <property type="entry name" value="PROTEIN DJ-1 HOMOLOG C"/>
    <property type="match status" value="1"/>
</dbReference>
<reference evidence="5" key="2">
    <citation type="submission" date="2017-06" db="EMBL/GenBank/DDBJ databases">
        <title>The pomegranate genome and the genomics of punicalagin biosynthesis.</title>
        <authorList>
            <person name="Xu C."/>
        </authorList>
    </citation>
    <scope>NUCLEOTIDE SEQUENCE [LARGE SCALE GENOMIC DNA]</scope>
    <source>
        <tissue evidence="5">Fresh leaf</tissue>
    </source>
</reference>
<dbReference type="NCBIfam" id="TIGR01383">
    <property type="entry name" value="not_thiJ"/>
    <property type="match status" value="2"/>
</dbReference>
<feature type="region of interest" description="Disordered" evidence="3">
    <location>
        <begin position="37"/>
        <end position="87"/>
    </location>
</feature>
<dbReference type="Proteomes" id="UP000515151">
    <property type="component" value="Chromosome 4"/>
</dbReference>
<dbReference type="Pfam" id="PF01965">
    <property type="entry name" value="DJ-1_PfpI"/>
    <property type="match status" value="2"/>
</dbReference>
<evidence type="ECO:0000313" key="8">
    <source>
        <dbReference type="RefSeq" id="XP_031394914.1"/>
    </source>
</evidence>
<dbReference type="GO" id="GO:1903189">
    <property type="term" value="P:glyoxal metabolic process"/>
    <property type="evidence" value="ECO:0007669"/>
    <property type="project" value="TreeGrafter"/>
</dbReference>
<evidence type="ECO:0000256" key="2">
    <source>
        <dbReference type="ARBA" id="ARBA00022737"/>
    </source>
</evidence>
<evidence type="ECO:0000259" key="4">
    <source>
        <dbReference type="Pfam" id="PF01965"/>
    </source>
</evidence>
<dbReference type="GeneID" id="116206239"/>
<dbReference type="RefSeq" id="XP_031394914.1">
    <property type="nucleotide sequence ID" value="XM_031539054.1"/>
</dbReference>